<dbReference type="EMBL" id="AUXZ01000086">
    <property type="protein sequence ID" value="KZN48939.1"/>
    <property type="molecule type" value="Genomic_DNA"/>
</dbReference>
<protein>
    <submittedName>
        <fullName evidence="1">Uncharacterized protein</fullName>
    </submittedName>
</protein>
<gene>
    <name evidence="1" type="ORF">N476_02505</name>
</gene>
<proteinExistence type="predicted"/>
<dbReference type="PATRIC" id="fig|1365251.3.peg.3454"/>
<organism evidence="1 2">
    <name type="scientific">Pseudoalteromonas luteoviolacea H33</name>
    <dbReference type="NCBI Taxonomy" id="1365251"/>
    <lineage>
        <taxon>Bacteria</taxon>
        <taxon>Pseudomonadati</taxon>
        <taxon>Pseudomonadota</taxon>
        <taxon>Gammaproteobacteria</taxon>
        <taxon>Alteromonadales</taxon>
        <taxon>Pseudoalteromonadaceae</taxon>
        <taxon>Pseudoalteromonas</taxon>
    </lineage>
</organism>
<name>A0A167DJV4_9GAMM</name>
<sequence length="88" mass="10012">MSAPYQYILHYYGATSERAYRLVYSSHSNTLSEYKNAGLASLDLDSNMSSQVKHSPFILPRGKINKPAAMTNQKQHLRKEIIMILHAD</sequence>
<evidence type="ECO:0000313" key="2">
    <source>
        <dbReference type="Proteomes" id="UP000076503"/>
    </source>
</evidence>
<dbReference type="Proteomes" id="UP000076503">
    <property type="component" value="Unassembled WGS sequence"/>
</dbReference>
<reference evidence="1 2" key="1">
    <citation type="submission" date="2013-07" db="EMBL/GenBank/DDBJ databases">
        <title>Comparative Genomic and Metabolomic Analysis of Twelve Strains of Pseudoalteromonas luteoviolacea.</title>
        <authorList>
            <person name="Vynne N.G."/>
            <person name="Mansson M."/>
            <person name="Gram L."/>
        </authorList>
    </citation>
    <scope>NUCLEOTIDE SEQUENCE [LARGE SCALE GENOMIC DNA]</scope>
    <source>
        <strain evidence="1 2">H33</strain>
    </source>
</reference>
<accession>A0A167DJV4</accession>
<comment type="caution">
    <text evidence="1">The sequence shown here is derived from an EMBL/GenBank/DDBJ whole genome shotgun (WGS) entry which is preliminary data.</text>
</comment>
<evidence type="ECO:0000313" key="1">
    <source>
        <dbReference type="EMBL" id="KZN48939.1"/>
    </source>
</evidence>
<dbReference type="AlphaFoldDB" id="A0A167DJV4"/>